<comment type="caution">
    <text evidence="1">The sequence shown here is derived from an EMBL/GenBank/DDBJ whole genome shotgun (WGS) entry which is preliminary data.</text>
</comment>
<gene>
    <name evidence="1" type="ORF">H0235_003689</name>
</gene>
<proteinExistence type="predicted"/>
<evidence type="ECO:0000313" key="2">
    <source>
        <dbReference type="Proteomes" id="UP000600918"/>
    </source>
</evidence>
<dbReference type="AlphaFoldDB" id="A0A834PCN4"/>
<dbReference type="Proteomes" id="UP000600918">
    <property type="component" value="Unassembled WGS sequence"/>
</dbReference>
<protein>
    <submittedName>
        <fullName evidence="1">Uncharacterized protein</fullName>
    </submittedName>
</protein>
<evidence type="ECO:0000313" key="1">
    <source>
        <dbReference type="EMBL" id="KAF7435498.1"/>
    </source>
</evidence>
<reference evidence="1" key="1">
    <citation type="journal article" date="2020" name="G3 (Bethesda)">
        <title>High-Quality Assemblies for Three Invasive Social Wasps from the &lt;i&gt;Vespula&lt;/i&gt; Genus.</title>
        <authorList>
            <person name="Harrop T.W.R."/>
            <person name="Guhlin J."/>
            <person name="McLaughlin G.M."/>
            <person name="Permina E."/>
            <person name="Stockwell P."/>
            <person name="Gilligan J."/>
            <person name="Le Lec M.F."/>
            <person name="Gruber M.A.M."/>
            <person name="Quinn O."/>
            <person name="Lovegrove M."/>
            <person name="Duncan E.J."/>
            <person name="Remnant E.J."/>
            <person name="Van Eeckhoven J."/>
            <person name="Graham B."/>
            <person name="Knapp R.A."/>
            <person name="Langford K.W."/>
            <person name="Kronenberg Z."/>
            <person name="Press M.O."/>
            <person name="Eacker S.M."/>
            <person name="Wilson-Rankin E.E."/>
            <person name="Purcell J."/>
            <person name="Lester P.J."/>
            <person name="Dearden P.K."/>
        </authorList>
    </citation>
    <scope>NUCLEOTIDE SEQUENCE</scope>
    <source>
        <strain evidence="1">Volc-1</strain>
    </source>
</reference>
<organism evidence="1 2">
    <name type="scientific">Vespula pensylvanica</name>
    <name type="common">Western yellow jacket</name>
    <name type="synonym">Wasp</name>
    <dbReference type="NCBI Taxonomy" id="30213"/>
    <lineage>
        <taxon>Eukaryota</taxon>
        <taxon>Metazoa</taxon>
        <taxon>Ecdysozoa</taxon>
        <taxon>Arthropoda</taxon>
        <taxon>Hexapoda</taxon>
        <taxon>Insecta</taxon>
        <taxon>Pterygota</taxon>
        <taxon>Neoptera</taxon>
        <taxon>Endopterygota</taxon>
        <taxon>Hymenoptera</taxon>
        <taxon>Apocrita</taxon>
        <taxon>Aculeata</taxon>
        <taxon>Vespoidea</taxon>
        <taxon>Vespidae</taxon>
        <taxon>Vespinae</taxon>
        <taxon>Vespula</taxon>
    </lineage>
</organism>
<sequence length="148" mass="17162">MPEGNRACAANFHPLAVDKQAGKRANGGGWANEQTPAMDEMLTRRETIDYSHQDRSRQVSHEMVFLYYSEPRCYAATILSNVICMRCPLDPKVTIAYGYLRSTFSSKKFDRRKLSIEKREKENFIDNQMYSDLQTSYDRHDYCANISK</sequence>
<keyword evidence="2" id="KW-1185">Reference proteome</keyword>
<dbReference type="EMBL" id="JACSDY010000002">
    <property type="protein sequence ID" value="KAF7435498.1"/>
    <property type="molecule type" value="Genomic_DNA"/>
</dbReference>
<accession>A0A834PCN4</accession>
<name>A0A834PCN4_VESPE</name>